<proteinExistence type="predicted"/>
<accession>A0A139AFQ1</accession>
<dbReference type="AlphaFoldDB" id="A0A139AFQ1"/>
<sequence>MAYHPSRIQIRAQGDDLFRLVSKPRSYQDLMNTFASTFPTVLRLGGFHVVLHGGHSETAWATEIDTKSFQLLGARGFSGSAAFFSHRSFGKLSFAILCIFTDGPGIVVHTTAQPASASTGTFKRKSATMLRDAAVILQDNDEDQSATGSGGAQLRLNVAKRVRSAAQQFAKFLRKSMEEISGVNSGSLSTWRFQKHRRVVSLYDTQKIDFGDIQIGSQKLGTITGIGGLLNNPAIGVEAVTVIIKKAFEEAWRAGKEESRSPVGSARDIVSPAVTNSTLVAAIDSGPANSSPTAIVDPSASSTTSTVAIRSVAASLGDEERSLLKNIGGHGLTLPGSGAISIGVCQCRFTTKEPAFHQ</sequence>
<dbReference type="Proteomes" id="UP000070544">
    <property type="component" value="Unassembled WGS sequence"/>
</dbReference>
<keyword evidence="2" id="KW-1185">Reference proteome</keyword>
<name>A0A139AFQ1_GONPJ</name>
<evidence type="ECO:0000313" key="2">
    <source>
        <dbReference type="Proteomes" id="UP000070544"/>
    </source>
</evidence>
<protein>
    <submittedName>
        <fullName evidence="1">Uncharacterized protein</fullName>
    </submittedName>
</protein>
<evidence type="ECO:0000313" key="1">
    <source>
        <dbReference type="EMBL" id="KXS15588.1"/>
    </source>
</evidence>
<gene>
    <name evidence="1" type="ORF">M427DRAFT_44423</name>
</gene>
<dbReference type="EMBL" id="KQ965761">
    <property type="protein sequence ID" value="KXS15588.1"/>
    <property type="molecule type" value="Genomic_DNA"/>
</dbReference>
<reference evidence="1 2" key="1">
    <citation type="journal article" date="2015" name="Genome Biol. Evol.">
        <title>Phylogenomic analyses indicate that early fungi evolved digesting cell walls of algal ancestors of land plants.</title>
        <authorList>
            <person name="Chang Y."/>
            <person name="Wang S."/>
            <person name="Sekimoto S."/>
            <person name="Aerts A.L."/>
            <person name="Choi C."/>
            <person name="Clum A."/>
            <person name="LaButti K.M."/>
            <person name="Lindquist E.A."/>
            <person name="Yee Ngan C."/>
            <person name="Ohm R.A."/>
            <person name="Salamov A.A."/>
            <person name="Grigoriev I.V."/>
            <person name="Spatafora J.W."/>
            <person name="Berbee M.L."/>
        </authorList>
    </citation>
    <scope>NUCLEOTIDE SEQUENCE [LARGE SCALE GENOMIC DNA]</scope>
    <source>
        <strain evidence="1 2">JEL478</strain>
    </source>
</reference>
<organism evidence="1 2">
    <name type="scientific">Gonapodya prolifera (strain JEL478)</name>
    <name type="common">Monoblepharis prolifera</name>
    <dbReference type="NCBI Taxonomy" id="1344416"/>
    <lineage>
        <taxon>Eukaryota</taxon>
        <taxon>Fungi</taxon>
        <taxon>Fungi incertae sedis</taxon>
        <taxon>Chytridiomycota</taxon>
        <taxon>Chytridiomycota incertae sedis</taxon>
        <taxon>Monoblepharidomycetes</taxon>
        <taxon>Monoblepharidales</taxon>
        <taxon>Gonapodyaceae</taxon>
        <taxon>Gonapodya</taxon>
    </lineage>
</organism>